<dbReference type="GO" id="GO:0006355">
    <property type="term" value="P:regulation of DNA-templated transcription"/>
    <property type="evidence" value="ECO:0007669"/>
    <property type="project" value="InterPro"/>
</dbReference>
<reference evidence="2" key="1">
    <citation type="journal article" date="2020" name="mSystems">
        <title>Genome- and Community-Level Interaction Insights into Carbon Utilization and Element Cycling Functions of Hydrothermarchaeota in Hydrothermal Sediment.</title>
        <authorList>
            <person name="Zhou Z."/>
            <person name="Liu Y."/>
            <person name="Xu W."/>
            <person name="Pan J."/>
            <person name="Luo Z.H."/>
            <person name="Li M."/>
        </authorList>
    </citation>
    <scope>NUCLEOTIDE SEQUENCE [LARGE SCALE GENOMIC DNA]</scope>
    <source>
        <strain evidence="2">HyVt-483</strain>
    </source>
</reference>
<feature type="domain" description="Ribbon-helix-helix protein CopG" evidence="1">
    <location>
        <begin position="7"/>
        <end position="42"/>
    </location>
</feature>
<gene>
    <name evidence="2" type="ORF">ENJ40_03055</name>
</gene>
<accession>A0A7C3GU71</accession>
<name>A0A7C3GU71_9BACT</name>
<evidence type="ECO:0000259" key="1">
    <source>
        <dbReference type="Pfam" id="PF01402"/>
    </source>
</evidence>
<protein>
    <submittedName>
        <fullName evidence="2">Ribbon-helix-helix protein, CopG family</fullName>
    </submittedName>
</protein>
<sequence>MMVQMIVRVDPELKEKAAFIARREGKSLSQVVRELLEEYVRQRDMSAYIEDLWNYFGERLKEQGITPEDIPRIIEEVRSEIRAEKEDK</sequence>
<dbReference type="EMBL" id="DRMH01000033">
    <property type="protein sequence ID" value="HFC97424.1"/>
    <property type="molecule type" value="Genomic_DNA"/>
</dbReference>
<dbReference type="InterPro" id="IPR013321">
    <property type="entry name" value="Arc_rbn_hlx_hlx"/>
</dbReference>
<dbReference type="Pfam" id="PF01402">
    <property type="entry name" value="RHH_1"/>
    <property type="match status" value="1"/>
</dbReference>
<dbReference type="AlphaFoldDB" id="A0A7C3GU71"/>
<dbReference type="InterPro" id="IPR010985">
    <property type="entry name" value="Ribbon_hlx_hlx"/>
</dbReference>
<dbReference type="Gene3D" id="1.10.1220.10">
    <property type="entry name" value="Met repressor-like"/>
    <property type="match status" value="1"/>
</dbReference>
<comment type="caution">
    <text evidence="2">The sequence shown here is derived from an EMBL/GenBank/DDBJ whole genome shotgun (WGS) entry which is preliminary data.</text>
</comment>
<evidence type="ECO:0000313" key="2">
    <source>
        <dbReference type="EMBL" id="HFC97424.1"/>
    </source>
</evidence>
<dbReference type="Proteomes" id="UP000886043">
    <property type="component" value="Unassembled WGS sequence"/>
</dbReference>
<proteinExistence type="predicted"/>
<organism evidence="2">
    <name type="scientific">Thermosulfurimonas dismutans</name>
    <dbReference type="NCBI Taxonomy" id="999894"/>
    <lineage>
        <taxon>Bacteria</taxon>
        <taxon>Pseudomonadati</taxon>
        <taxon>Thermodesulfobacteriota</taxon>
        <taxon>Thermodesulfobacteria</taxon>
        <taxon>Thermodesulfobacteriales</taxon>
        <taxon>Thermodesulfobacteriaceae</taxon>
        <taxon>Thermosulfurimonas</taxon>
    </lineage>
</organism>
<dbReference type="InterPro" id="IPR002145">
    <property type="entry name" value="CopG"/>
</dbReference>
<dbReference type="SUPFAM" id="SSF47598">
    <property type="entry name" value="Ribbon-helix-helix"/>
    <property type="match status" value="1"/>
</dbReference>